<dbReference type="SUPFAM" id="SSF53098">
    <property type="entry name" value="Ribonuclease H-like"/>
    <property type="match status" value="1"/>
</dbReference>
<dbReference type="EMBL" id="BAABKM010000002">
    <property type="protein sequence ID" value="GAA4704207.1"/>
    <property type="molecule type" value="Genomic_DNA"/>
</dbReference>
<evidence type="ECO:0000259" key="2">
    <source>
        <dbReference type="PROSITE" id="PS50994"/>
    </source>
</evidence>
<name>A0ABP8XBH3_9ACTN</name>
<reference evidence="4" key="1">
    <citation type="journal article" date="2019" name="Int. J. Syst. Evol. Microbiol.">
        <title>The Global Catalogue of Microorganisms (GCM) 10K type strain sequencing project: providing services to taxonomists for standard genome sequencing and annotation.</title>
        <authorList>
            <consortium name="The Broad Institute Genomics Platform"/>
            <consortium name="The Broad Institute Genome Sequencing Center for Infectious Disease"/>
            <person name="Wu L."/>
            <person name="Ma J."/>
        </authorList>
    </citation>
    <scope>NUCLEOTIDE SEQUENCE [LARGE SCALE GENOMIC DNA]</scope>
    <source>
        <strain evidence="4">JCM 18531</strain>
    </source>
</reference>
<dbReference type="InterPro" id="IPR036397">
    <property type="entry name" value="RNaseH_sf"/>
</dbReference>
<proteinExistence type="predicted"/>
<feature type="compositionally biased region" description="Basic and acidic residues" evidence="1">
    <location>
        <begin position="647"/>
        <end position="663"/>
    </location>
</feature>
<comment type="caution">
    <text evidence="3">The sequence shown here is derived from an EMBL/GenBank/DDBJ whole genome shotgun (WGS) entry which is preliminary data.</text>
</comment>
<sequence>MSGLRPMPGTEFTLDGRWHQVESYDNRRGCLTVVDGDGVLTTLAVDDLVHHPGLETLERAKGSADVLATLPEDVRAVALRRIEHISEAMTGYRSGDPNEALPGEPRPEYDPATVLQQDRLAAKERELGNEFARQYGVSMSARTMRRLWPSIKNGTAFEHLAGAHGPRHFRGRRAIHPEIAEATEVLIADQSHKSSKRVSGLFVELRGRLLESHGPDWTKKNLPSERTWRRYLNDRWTPSEVNGKARTRASATTAPKGGFVRTNPTRPGQLVLMDTNNLDVLLKGTILEGAVRGSLVLAVDAFSWSICALRVVEQAEKNIDVTFTLLDVARPKQMLPGWPAEARWPFVGIPESILSASETTADAPAQAVSAMPIVNPEAVVTDNGSTYRAHKTRQVCRQHGIDLLPARTYTASDKAPVERIFGAIRTMLLERLDGYRGSDTSERAKNTDAEVEWTAQRLEDLLSLWAVMVWQTHIMSDTKPAWCPEGRWSPNALYLHGLETSGLAPKVMTVGDYFGVLSTSYVKVHSRGVKIRGLWFDDAVLDEYRNQPSHRANNKWAVHYDVRDLRNVWFIDENDNRHRLPWVGLTGDFPAFSDRHIKALRNRLGESVEKYDADYLAEVLLTQVLPVRDADGWVVDGQRADAQASKHARDKELATRDAAKYEAEPAPPTADPTTALEAKRKARREAASSTEPITPAPRLHAGGGMFGDLADLRDN</sequence>
<dbReference type="InterPro" id="IPR001584">
    <property type="entry name" value="Integrase_cat-core"/>
</dbReference>
<evidence type="ECO:0000256" key="1">
    <source>
        <dbReference type="SAM" id="MobiDB-lite"/>
    </source>
</evidence>
<feature type="domain" description="Integrase catalytic" evidence="2">
    <location>
        <begin position="263"/>
        <end position="488"/>
    </location>
</feature>
<gene>
    <name evidence="3" type="ORF">GCM10023349_22150</name>
</gene>
<dbReference type="InterPro" id="IPR012337">
    <property type="entry name" value="RNaseH-like_sf"/>
</dbReference>
<dbReference type="PROSITE" id="PS50994">
    <property type="entry name" value="INTEGRASE"/>
    <property type="match status" value="1"/>
</dbReference>
<dbReference type="RefSeq" id="WP_345521321.1">
    <property type="nucleotide sequence ID" value="NZ_BAABKM010000002.1"/>
</dbReference>
<accession>A0ABP8XBH3</accession>
<feature type="region of interest" description="Disordered" evidence="1">
    <location>
        <begin position="639"/>
        <end position="715"/>
    </location>
</feature>
<dbReference type="Proteomes" id="UP001499974">
    <property type="component" value="Unassembled WGS sequence"/>
</dbReference>
<organism evidence="3 4">
    <name type="scientific">Nocardioides conyzicola</name>
    <dbReference type="NCBI Taxonomy" id="1651781"/>
    <lineage>
        <taxon>Bacteria</taxon>
        <taxon>Bacillati</taxon>
        <taxon>Actinomycetota</taxon>
        <taxon>Actinomycetes</taxon>
        <taxon>Propionibacteriales</taxon>
        <taxon>Nocardioidaceae</taxon>
        <taxon>Nocardioides</taxon>
    </lineage>
</organism>
<protein>
    <submittedName>
        <fullName evidence="3">Helix-turn-helix domain-containing protein</fullName>
    </submittedName>
</protein>
<evidence type="ECO:0000313" key="4">
    <source>
        <dbReference type="Proteomes" id="UP001499974"/>
    </source>
</evidence>
<dbReference type="Gene3D" id="3.30.420.10">
    <property type="entry name" value="Ribonuclease H-like superfamily/Ribonuclease H"/>
    <property type="match status" value="1"/>
</dbReference>
<evidence type="ECO:0000313" key="3">
    <source>
        <dbReference type="EMBL" id="GAA4704207.1"/>
    </source>
</evidence>
<keyword evidence="4" id="KW-1185">Reference proteome</keyword>
<feature type="region of interest" description="Disordered" evidence="1">
    <location>
        <begin position="242"/>
        <end position="266"/>
    </location>
</feature>